<sequence>MAVTTRNRAAPAKAAATTKKKAPTPKKAASRRTAPKKKPVKEESSSSEEEEDDDEEEQSEAEDSSNSDEEQSEDDNGAGEHTDDSDSDKADEKNEEEVSFKIHTPKSSSGPRIAPAAIPTVTYEDDSEDDDSDEAPEAESLSSAKAKVLSAQDKEKSFLSKVQAEQKAKRIGREQTIKEQKKQSKKNAIVAQKEEEAPTESSASESTSATKSGLPTMLPMDILESVAELDGQELAAHGSNMNDKKRKHMRPEDFALMELEAELKAEAQKRKKTEKTQKNVGPVTVKVLEQSHLAKGHAIPETIVDFRKQHFYGSKIQRKDTVLNVSQRNMGAASKFNRRK</sequence>
<feature type="compositionally biased region" description="Low complexity" evidence="1">
    <location>
        <begin position="138"/>
        <end position="151"/>
    </location>
</feature>
<name>A0A9P6U1T4_9FUNG</name>
<gene>
    <name evidence="2" type="ORF">BG011_004295</name>
</gene>
<feature type="compositionally biased region" description="Acidic residues" evidence="1">
    <location>
        <begin position="123"/>
        <end position="137"/>
    </location>
</feature>
<feature type="compositionally biased region" description="Basic and acidic residues" evidence="1">
    <location>
        <begin position="78"/>
        <end position="100"/>
    </location>
</feature>
<evidence type="ECO:0000256" key="1">
    <source>
        <dbReference type="SAM" id="MobiDB-lite"/>
    </source>
</evidence>
<keyword evidence="3" id="KW-1185">Reference proteome</keyword>
<comment type="caution">
    <text evidence="2">The sequence shown here is derived from an EMBL/GenBank/DDBJ whole genome shotgun (WGS) entry which is preliminary data.</text>
</comment>
<evidence type="ECO:0000313" key="3">
    <source>
        <dbReference type="Proteomes" id="UP000726737"/>
    </source>
</evidence>
<feature type="compositionally biased region" description="Acidic residues" evidence="1">
    <location>
        <begin position="45"/>
        <end position="77"/>
    </location>
</feature>
<feature type="compositionally biased region" description="Basic residues" evidence="1">
    <location>
        <begin position="18"/>
        <end position="39"/>
    </location>
</feature>
<feature type="compositionally biased region" description="Low complexity" evidence="1">
    <location>
        <begin position="199"/>
        <end position="210"/>
    </location>
</feature>
<feature type="compositionally biased region" description="Basic and acidic residues" evidence="1">
    <location>
        <begin position="152"/>
        <end position="182"/>
    </location>
</feature>
<evidence type="ECO:0000313" key="2">
    <source>
        <dbReference type="EMBL" id="KAG0256842.1"/>
    </source>
</evidence>
<organism evidence="2 3">
    <name type="scientific">Mortierella polycephala</name>
    <dbReference type="NCBI Taxonomy" id="41804"/>
    <lineage>
        <taxon>Eukaryota</taxon>
        <taxon>Fungi</taxon>
        <taxon>Fungi incertae sedis</taxon>
        <taxon>Mucoromycota</taxon>
        <taxon>Mortierellomycotina</taxon>
        <taxon>Mortierellomycetes</taxon>
        <taxon>Mortierellales</taxon>
        <taxon>Mortierellaceae</taxon>
        <taxon>Mortierella</taxon>
    </lineage>
</organism>
<protein>
    <submittedName>
        <fullName evidence="2">Uncharacterized protein</fullName>
    </submittedName>
</protein>
<dbReference type="Proteomes" id="UP000726737">
    <property type="component" value="Unassembled WGS sequence"/>
</dbReference>
<proteinExistence type="predicted"/>
<dbReference type="OrthoDB" id="2440732at2759"/>
<reference evidence="2" key="1">
    <citation type="journal article" date="2020" name="Fungal Divers.">
        <title>Resolving the Mortierellaceae phylogeny through synthesis of multi-gene phylogenetics and phylogenomics.</title>
        <authorList>
            <person name="Vandepol N."/>
            <person name="Liber J."/>
            <person name="Desiro A."/>
            <person name="Na H."/>
            <person name="Kennedy M."/>
            <person name="Barry K."/>
            <person name="Grigoriev I.V."/>
            <person name="Miller A.N."/>
            <person name="O'Donnell K."/>
            <person name="Stajich J.E."/>
            <person name="Bonito G."/>
        </authorList>
    </citation>
    <scope>NUCLEOTIDE SEQUENCE</scope>
    <source>
        <strain evidence="2">KOD948</strain>
    </source>
</reference>
<feature type="region of interest" description="Disordered" evidence="1">
    <location>
        <begin position="1"/>
        <end position="219"/>
    </location>
</feature>
<dbReference type="EMBL" id="JAAAJA010000281">
    <property type="protein sequence ID" value="KAG0256842.1"/>
    <property type="molecule type" value="Genomic_DNA"/>
</dbReference>
<accession>A0A9P6U1T4</accession>
<dbReference type="AlphaFoldDB" id="A0A9P6U1T4"/>